<dbReference type="InterPro" id="IPR036152">
    <property type="entry name" value="Asp/glu_Ase-like_sf"/>
</dbReference>
<dbReference type="InterPro" id="IPR027474">
    <property type="entry name" value="L-asparaginase_N"/>
</dbReference>
<dbReference type="InterPro" id="IPR027473">
    <property type="entry name" value="L-asparaginase_C"/>
</dbReference>
<dbReference type="PIRSF" id="PIRSF500176">
    <property type="entry name" value="L_ASNase"/>
    <property type="match status" value="1"/>
</dbReference>
<feature type="domain" description="L-asparaginase N-terminal" evidence="4">
    <location>
        <begin position="2"/>
        <end position="143"/>
    </location>
</feature>
<sequence length="314" mass="32196">MKITVITAGGTIACENTGGVLRPTAGTDALLAAALGEGAPEADYVVRPVMNKLSENMTGADIADIAGEVRSALSRSDGVVVTHGTDTLAFTAAALSYALGLCDKPVAIASANVPPREAGSDAPLCFAACAAVAASGMKGVFACNVRGSAAYVHRASRLLPCLPYSGERYSLGGEYAVFSGGRLVRNASCRELPDGLPAADLSPLRLPSDVMLVCPFSLSAYPTVPEGVRAVVFSAFHSGTLPTGDRTFAAFCRACRERGISLYAACSSPDVRYESALLLPSLGVAVLPRLAPAAALVKLRLRLPPEPSLGGDVV</sequence>
<reference evidence="5" key="2">
    <citation type="submission" date="2021-04" db="EMBL/GenBank/DDBJ databases">
        <authorList>
            <person name="Gilroy R."/>
        </authorList>
    </citation>
    <scope>NUCLEOTIDE SEQUENCE</scope>
    <source>
        <strain evidence="5">12435</strain>
    </source>
</reference>
<dbReference type="PIRSF" id="PIRSF001220">
    <property type="entry name" value="L-ASNase_gatD"/>
    <property type="match status" value="1"/>
</dbReference>
<protein>
    <submittedName>
        <fullName evidence="5">Asparaginase</fullName>
    </submittedName>
</protein>
<evidence type="ECO:0000256" key="2">
    <source>
        <dbReference type="PIRSR" id="PIRSR001220-2"/>
    </source>
</evidence>
<dbReference type="PROSITE" id="PS51732">
    <property type="entry name" value="ASN_GLN_ASE_3"/>
    <property type="match status" value="1"/>
</dbReference>
<dbReference type="InterPro" id="IPR037152">
    <property type="entry name" value="L-asparaginase_N_sf"/>
</dbReference>
<dbReference type="PANTHER" id="PTHR11707">
    <property type="entry name" value="L-ASPARAGINASE"/>
    <property type="match status" value="1"/>
</dbReference>
<feature type="binding site" evidence="2">
    <location>
        <begin position="85"/>
        <end position="86"/>
    </location>
    <ligand>
        <name>substrate</name>
    </ligand>
</feature>
<name>A0A9D1TQL2_9FIRM</name>
<reference evidence="5" key="1">
    <citation type="journal article" date="2021" name="PeerJ">
        <title>Extensive microbial diversity within the chicken gut microbiome revealed by metagenomics and culture.</title>
        <authorList>
            <person name="Gilroy R."/>
            <person name="Ravi A."/>
            <person name="Getino M."/>
            <person name="Pursley I."/>
            <person name="Horton D.L."/>
            <person name="Alikhan N.F."/>
            <person name="Baker D."/>
            <person name="Gharbi K."/>
            <person name="Hall N."/>
            <person name="Watson M."/>
            <person name="Adriaenssens E.M."/>
            <person name="Foster-Nyarko E."/>
            <person name="Jarju S."/>
            <person name="Secka A."/>
            <person name="Antonio M."/>
            <person name="Oren A."/>
            <person name="Chaudhuri R.R."/>
            <person name="La Ragione R."/>
            <person name="Hildebrand F."/>
            <person name="Pallen M.J."/>
        </authorList>
    </citation>
    <scope>NUCLEOTIDE SEQUENCE</scope>
    <source>
        <strain evidence="5">12435</strain>
    </source>
</reference>
<feature type="active site" description="O-isoaspartyl threonine intermediate" evidence="1">
    <location>
        <position position="11"/>
    </location>
</feature>
<feature type="active site" evidence="3">
    <location>
        <position position="85"/>
    </location>
</feature>
<evidence type="ECO:0000313" key="6">
    <source>
        <dbReference type="Proteomes" id="UP000823990"/>
    </source>
</evidence>
<dbReference type="PRINTS" id="PR00139">
    <property type="entry name" value="ASNGLNASE"/>
</dbReference>
<evidence type="ECO:0000256" key="3">
    <source>
        <dbReference type="PROSITE-ProRule" id="PRU10100"/>
    </source>
</evidence>
<comment type="caution">
    <text evidence="5">The sequence shown here is derived from an EMBL/GenBank/DDBJ whole genome shotgun (WGS) entry which is preliminary data.</text>
</comment>
<dbReference type="Pfam" id="PF00710">
    <property type="entry name" value="Asparaginase"/>
    <property type="match status" value="1"/>
</dbReference>
<dbReference type="PANTHER" id="PTHR11707:SF28">
    <property type="entry name" value="60 KDA LYSOPHOSPHOLIPASE"/>
    <property type="match status" value="1"/>
</dbReference>
<proteinExistence type="predicted"/>
<dbReference type="SMART" id="SM00870">
    <property type="entry name" value="Asparaginase"/>
    <property type="match status" value="1"/>
</dbReference>
<gene>
    <name evidence="5" type="ORF">H9892_00850</name>
</gene>
<dbReference type="InterPro" id="IPR027475">
    <property type="entry name" value="Asparaginase/glutaminase_AS2"/>
</dbReference>
<dbReference type="InterPro" id="IPR006034">
    <property type="entry name" value="Asparaginase/glutaminase-like"/>
</dbReference>
<dbReference type="Gene3D" id="3.40.50.40">
    <property type="match status" value="1"/>
</dbReference>
<dbReference type="Proteomes" id="UP000823990">
    <property type="component" value="Unassembled WGS sequence"/>
</dbReference>
<dbReference type="PROSITE" id="PS00917">
    <property type="entry name" value="ASN_GLN_ASE_2"/>
    <property type="match status" value="1"/>
</dbReference>
<dbReference type="Gene3D" id="3.40.50.1170">
    <property type="entry name" value="L-asparaginase, N-terminal domain"/>
    <property type="match status" value="1"/>
</dbReference>
<accession>A0A9D1TQL2</accession>
<dbReference type="EMBL" id="DXHS01000012">
    <property type="protein sequence ID" value="HIW01880.1"/>
    <property type="molecule type" value="Genomic_DNA"/>
</dbReference>
<dbReference type="AlphaFoldDB" id="A0A9D1TQL2"/>
<dbReference type="SUPFAM" id="SSF53774">
    <property type="entry name" value="Glutaminase/Asparaginase"/>
    <property type="match status" value="1"/>
</dbReference>
<dbReference type="GO" id="GO:0004067">
    <property type="term" value="F:asparaginase activity"/>
    <property type="evidence" value="ECO:0007669"/>
    <property type="project" value="UniProtKB-UniRule"/>
</dbReference>
<feature type="binding site" evidence="2">
    <location>
        <position position="54"/>
    </location>
    <ligand>
        <name>substrate</name>
    </ligand>
</feature>
<evidence type="ECO:0000256" key="1">
    <source>
        <dbReference type="PIRSR" id="PIRSR001220-1"/>
    </source>
</evidence>
<evidence type="ECO:0000313" key="5">
    <source>
        <dbReference type="EMBL" id="HIW01880.1"/>
    </source>
</evidence>
<evidence type="ECO:0000259" key="4">
    <source>
        <dbReference type="Pfam" id="PF00710"/>
    </source>
</evidence>
<organism evidence="5 6">
    <name type="scientific">Candidatus Protoclostridium stercorigallinarum</name>
    <dbReference type="NCBI Taxonomy" id="2838741"/>
    <lineage>
        <taxon>Bacteria</taxon>
        <taxon>Bacillati</taxon>
        <taxon>Bacillota</taxon>
        <taxon>Clostridia</taxon>
        <taxon>Candidatus Protoclostridium</taxon>
    </lineage>
</organism>